<dbReference type="RefSeq" id="WP_142874600.1">
    <property type="nucleotide sequence ID" value="NZ_CP045503.2"/>
</dbReference>
<evidence type="ECO:0008006" key="3">
    <source>
        <dbReference type="Google" id="ProtNLM"/>
    </source>
</evidence>
<sequence length="144" mass="16576">MTNVLETSRACETSALNTYLAPDQQLKQGNVLCPDSPLHYLLPLCRPQLRQLLKHGSHHSDITRLQNSTKRSVKQINFSQGLLTNSLAQPMIKRLITHIRVSSHEFQSPYLIDFRECLNVGGLWLICTDAEQHFVWKHTKRRGF</sequence>
<evidence type="ECO:0000313" key="1">
    <source>
        <dbReference type="EMBL" id="QPG58982.1"/>
    </source>
</evidence>
<dbReference type="EMBL" id="CP045503">
    <property type="protein sequence ID" value="QPG58982.1"/>
    <property type="molecule type" value="Genomic_DNA"/>
</dbReference>
<dbReference type="Proteomes" id="UP000316416">
    <property type="component" value="Chromosome"/>
</dbReference>
<evidence type="ECO:0000313" key="2">
    <source>
        <dbReference type="Proteomes" id="UP000316416"/>
    </source>
</evidence>
<gene>
    <name evidence="1" type="ORF">FM038_017325</name>
</gene>
<reference evidence="1" key="1">
    <citation type="submission" date="2021-07" db="EMBL/GenBank/DDBJ databases">
        <title>Shewanella sp. YLB-07 whole genome sequence.</title>
        <authorList>
            <person name="Yu L."/>
        </authorList>
    </citation>
    <scope>NUCLEOTIDE SEQUENCE</scope>
    <source>
        <strain evidence="1">YLB-08</strain>
    </source>
</reference>
<proteinExistence type="predicted"/>
<protein>
    <recommendedName>
        <fullName evidence="3">Orphan protein</fullName>
    </recommendedName>
</protein>
<keyword evidence="2" id="KW-1185">Reference proteome</keyword>
<name>A0ABX6VAD5_9GAMM</name>
<accession>A0ABX6VAD5</accession>
<organism evidence="1 2">
    <name type="scientific">Shewanella eurypsychrophilus</name>
    <dbReference type="NCBI Taxonomy" id="2593656"/>
    <lineage>
        <taxon>Bacteria</taxon>
        <taxon>Pseudomonadati</taxon>
        <taxon>Pseudomonadota</taxon>
        <taxon>Gammaproteobacteria</taxon>
        <taxon>Alteromonadales</taxon>
        <taxon>Shewanellaceae</taxon>
        <taxon>Shewanella</taxon>
    </lineage>
</organism>